<gene>
    <name evidence="1" type="ORF">S03H2_63768</name>
</gene>
<organism evidence="1">
    <name type="scientific">marine sediment metagenome</name>
    <dbReference type="NCBI Taxonomy" id="412755"/>
    <lineage>
        <taxon>unclassified sequences</taxon>
        <taxon>metagenomes</taxon>
        <taxon>ecological metagenomes</taxon>
    </lineage>
</organism>
<evidence type="ECO:0000313" key="1">
    <source>
        <dbReference type="EMBL" id="GAH87390.1"/>
    </source>
</evidence>
<sequence>RTDATGYDNNGNTVDELRRKVDDLCIDNTGFLQRKMAGAYVRAYLFDRNCVGGYLC</sequence>
<protein>
    <submittedName>
        <fullName evidence="1">Uncharacterized protein</fullName>
    </submittedName>
</protein>
<accession>X1K133</accession>
<comment type="caution">
    <text evidence="1">The sequence shown here is derived from an EMBL/GenBank/DDBJ whole genome shotgun (WGS) entry which is preliminary data.</text>
</comment>
<feature type="non-terminal residue" evidence="1">
    <location>
        <position position="1"/>
    </location>
</feature>
<name>X1K133_9ZZZZ</name>
<dbReference type="AlphaFoldDB" id="X1K133"/>
<proteinExistence type="predicted"/>
<dbReference type="EMBL" id="BARU01041347">
    <property type="protein sequence ID" value="GAH87390.1"/>
    <property type="molecule type" value="Genomic_DNA"/>
</dbReference>
<reference evidence="1" key="1">
    <citation type="journal article" date="2014" name="Front. Microbiol.">
        <title>High frequency of phylogenetically diverse reductive dehalogenase-homologous genes in deep subseafloor sedimentary metagenomes.</title>
        <authorList>
            <person name="Kawai M."/>
            <person name="Futagami T."/>
            <person name="Toyoda A."/>
            <person name="Takaki Y."/>
            <person name="Nishi S."/>
            <person name="Hori S."/>
            <person name="Arai W."/>
            <person name="Tsubouchi T."/>
            <person name="Morono Y."/>
            <person name="Uchiyama I."/>
            <person name="Ito T."/>
            <person name="Fujiyama A."/>
            <person name="Inagaki F."/>
            <person name="Takami H."/>
        </authorList>
    </citation>
    <scope>NUCLEOTIDE SEQUENCE</scope>
    <source>
        <strain evidence="1">Expedition CK06-06</strain>
    </source>
</reference>